<evidence type="ECO:0000313" key="6">
    <source>
        <dbReference type="EMBL" id="PRP90190.1"/>
    </source>
</evidence>
<dbReference type="CDD" id="cd08417">
    <property type="entry name" value="PBP2_Nitroaromatics_like"/>
    <property type="match status" value="1"/>
</dbReference>
<sequence>MSSANDRRWAGALAGLDANLLVALDALITESNVTRAAKRVGVTQSAMSQTLGRLRRQFDDPILVKVGRHMELTPFASRIRARLHAAITELEAVVRDRPVFDPDTATERFVIATVDYLAMLLAPALRRLVATEAPGVRLAIHALDDGSISGRLAEGIVQLYVGVRGETERALETQPLHREELSVVVRPEHPLATAELTVEAYAEATHVHVSPRREAGSIVDRGLAAVGHTRAVAVEVPYFALLPGLIRGSDLIATVPSRIARYLADEFGLVVREPPLELSGFDVCMAWHPSFAAEPSLIWLRDAVARVAGADGREHSRS</sequence>
<evidence type="ECO:0000256" key="2">
    <source>
        <dbReference type="ARBA" id="ARBA00023015"/>
    </source>
</evidence>
<dbReference type="InterPro" id="IPR005119">
    <property type="entry name" value="LysR_subst-bd"/>
</dbReference>
<dbReference type="GO" id="GO:0003677">
    <property type="term" value="F:DNA binding"/>
    <property type="evidence" value="ECO:0007669"/>
    <property type="project" value="UniProtKB-KW"/>
</dbReference>
<organism evidence="6 7">
    <name type="scientific">Enhygromyxa salina</name>
    <dbReference type="NCBI Taxonomy" id="215803"/>
    <lineage>
        <taxon>Bacteria</taxon>
        <taxon>Pseudomonadati</taxon>
        <taxon>Myxococcota</taxon>
        <taxon>Polyangia</taxon>
        <taxon>Nannocystales</taxon>
        <taxon>Nannocystaceae</taxon>
        <taxon>Enhygromyxa</taxon>
    </lineage>
</organism>
<comment type="similarity">
    <text evidence="1">Belongs to the LysR transcriptional regulatory family.</text>
</comment>
<dbReference type="InterPro" id="IPR037402">
    <property type="entry name" value="YidZ_PBP2"/>
</dbReference>
<evidence type="ECO:0000313" key="7">
    <source>
        <dbReference type="Proteomes" id="UP000237968"/>
    </source>
</evidence>
<gene>
    <name evidence="6" type="primary">nodD2_2</name>
    <name evidence="6" type="ORF">ENSA5_67120</name>
</gene>
<keyword evidence="4" id="KW-0804">Transcription</keyword>
<dbReference type="EMBL" id="PVNK01000292">
    <property type="protein sequence ID" value="PRP90190.1"/>
    <property type="molecule type" value="Genomic_DNA"/>
</dbReference>
<accession>A0A2S9XBL3</accession>
<dbReference type="Pfam" id="PF00126">
    <property type="entry name" value="HTH_1"/>
    <property type="match status" value="1"/>
</dbReference>
<evidence type="ECO:0000259" key="5">
    <source>
        <dbReference type="PROSITE" id="PS50931"/>
    </source>
</evidence>
<dbReference type="Proteomes" id="UP000237968">
    <property type="component" value="Unassembled WGS sequence"/>
</dbReference>
<dbReference type="OrthoDB" id="109788at2"/>
<dbReference type="InterPro" id="IPR036390">
    <property type="entry name" value="WH_DNA-bd_sf"/>
</dbReference>
<dbReference type="InterPro" id="IPR000847">
    <property type="entry name" value="LysR_HTH_N"/>
</dbReference>
<dbReference type="SUPFAM" id="SSF53850">
    <property type="entry name" value="Periplasmic binding protein-like II"/>
    <property type="match status" value="1"/>
</dbReference>
<reference evidence="6 7" key="1">
    <citation type="submission" date="2018-03" db="EMBL/GenBank/DDBJ databases">
        <title>Draft Genome Sequences of the Obligatory Marine Myxobacteria Enhygromyxa salina SWB005.</title>
        <authorList>
            <person name="Poehlein A."/>
            <person name="Moghaddam J.A."/>
            <person name="Harms H."/>
            <person name="Alanjari M."/>
            <person name="Koenig G.M."/>
            <person name="Daniel R."/>
            <person name="Schaeberle T.F."/>
        </authorList>
    </citation>
    <scope>NUCLEOTIDE SEQUENCE [LARGE SCALE GENOMIC DNA]</scope>
    <source>
        <strain evidence="6 7">SWB005</strain>
    </source>
</reference>
<comment type="caution">
    <text evidence="6">The sequence shown here is derived from an EMBL/GenBank/DDBJ whole genome shotgun (WGS) entry which is preliminary data.</text>
</comment>
<proteinExistence type="inferred from homology"/>
<dbReference type="GO" id="GO:0003700">
    <property type="term" value="F:DNA-binding transcription factor activity"/>
    <property type="evidence" value="ECO:0007669"/>
    <property type="project" value="InterPro"/>
</dbReference>
<dbReference type="Gene3D" id="1.10.10.10">
    <property type="entry name" value="Winged helix-like DNA-binding domain superfamily/Winged helix DNA-binding domain"/>
    <property type="match status" value="1"/>
</dbReference>
<keyword evidence="3" id="KW-0238">DNA-binding</keyword>
<dbReference type="PROSITE" id="PS50931">
    <property type="entry name" value="HTH_LYSR"/>
    <property type="match status" value="1"/>
</dbReference>
<dbReference type="PANTHER" id="PTHR30118">
    <property type="entry name" value="HTH-TYPE TRANSCRIPTIONAL REGULATOR LEUO-RELATED"/>
    <property type="match status" value="1"/>
</dbReference>
<protein>
    <submittedName>
        <fullName evidence="6">Nodulation protein D 2</fullName>
    </submittedName>
</protein>
<dbReference type="PANTHER" id="PTHR30118:SF15">
    <property type="entry name" value="TRANSCRIPTIONAL REGULATORY PROTEIN"/>
    <property type="match status" value="1"/>
</dbReference>
<evidence type="ECO:0000256" key="3">
    <source>
        <dbReference type="ARBA" id="ARBA00023125"/>
    </source>
</evidence>
<feature type="domain" description="HTH lysR-type" evidence="5">
    <location>
        <begin position="16"/>
        <end position="73"/>
    </location>
</feature>
<keyword evidence="2" id="KW-0805">Transcription regulation</keyword>
<keyword evidence="7" id="KW-1185">Reference proteome</keyword>
<dbReference type="Pfam" id="PF03466">
    <property type="entry name" value="LysR_substrate"/>
    <property type="match status" value="1"/>
</dbReference>
<dbReference type="SUPFAM" id="SSF46785">
    <property type="entry name" value="Winged helix' DNA-binding domain"/>
    <property type="match status" value="1"/>
</dbReference>
<dbReference type="Gene3D" id="3.40.190.10">
    <property type="entry name" value="Periplasmic binding protein-like II"/>
    <property type="match status" value="2"/>
</dbReference>
<evidence type="ECO:0000256" key="1">
    <source>
        <dbReference type="ARBA" id="ARBA00009437"/>
    </source>
</evidence>
<dbReference type="InterPro" id="IPR036388">
    <property type="entry name" value="WH-like_DNA-bd_sf"/>
</dbReference>
<dbReference type="RefSeq" id="WP_106395852.1">
    <property type="nucleotide sequence ID" value="NZ_PVNK01000292.1"/>
</dbReference>
<name>A0A2S9XBL3_9BACT</name>
<dbReference type="AlphaFoldDB" id="A0A2S9XBL3"/>
<evidence type="ECO:0000256" key="4">
    <source>
        <dbReference type="ARBA" id="ARBA00023163"/>
    </source>
</evidence>
<dbReference type="InterPro" id="IPR050389">
    <property type="entry name" value="LysR-type_TF"/>
</dbReference>